<organism evidence="2 3">
    <name type="scientific">Physocladia obscura</name>
    <dbReference type="NCBI Taxonomy" id="109957"/>
    <lineage>
        <taxon>Eukaryota</taxon>
        <taxon>Fungi</taxon>
        <taxon>Fungi incertae sedis</taxon>
        <taxon>Chytridiomycota</taxon>
        <taxon>Chytridiomycota incertae sedis</taxon>
        <taxon>Chytridiomycetes</taxon>
        <taxon>Chytridiales</taxon>
        <taxon>Chytriomycetaceae</taxon>
        <taxon>Physocladia</taxon>
    </lineage>
</organism>
<keyword evidence="3" id="KW-1185">Reference proteome</keyword>
<evidence type="ECO:0000313" key="2">
    <source>
        <dbReference type="EMBL" id="KAJ3121326.1"/>
    </source>
</evidence>
<protein>
    <recommendedName>
        <fullName evidence="1">DUF2087 domain-containing protein</fullName>
    </recommendedName>
</protein>
<dbReference type="EMBL" id="JADGJH010000890">
    <property type="protein sequence ID" value="KAJ3121326.1"/>
    <property type="molecule type" value="Genomic_DNA"/>
</dbReference>
<dbReference type="Proteomes" id="UP001211907">
    <property type="component" value="Unassembled WGS sequence"/>
</dbReference>
<dbReference type="AlphaFoldDB" id="A0AAD5XHM5"/>
<name>A0AAD5XHM5_9FUNG</name>
<dbReference type="Pfam" id="PF09860">
    <property type="entry name" value="DUF2087"/>
    <property type="match status" value="1"/>
</dbReference>
<feature type="domain" description="DUF2087" evidence="1">
    <location>
        <begin position="72"/>
        <end position="152"/>
    </location>
</feature>
<gene>
    <name evidence="2" type="ORF">HK100_012430</name>
</gene>
<comment type="caution">
    <text evidence="2">The sequence shown here is derived from an EMBL/GenBank/DDBJ whole genome shotgun (WGS) entry which is preliminary data.</text>
</comment>
<dbReference type="InterPro" id="IPR018656">
    <property type="entry name" value="DUF2087"/>
</dbReference>
<sequence length="170" mass="19453">MPSDDFNVQELPLSQLETIVETYQTLPSNPYTEFYHFYAPKDFDSPYIDVLARELYKREIIENGGSFYTDGKLKAWPKKKSKWEAVIRYIGTLIDPTRQFEQAEVMMIISFFLPLPNPKVDPSAKVDASLVLRNLVDMGVLAREAGGSMVWRTTDKGHPMMLGKGVLPRF</sequence>
<reference evidence="2" key="1">
    <citation type="submission" date="2020-05" db="EMBL/GenBank/DDBJ databases">
        <title>Phylogenomic resolution of chytrid fungi.</title>
        <authorList>
            <person name="Stajich J.E."/>
            <person name="Amses K."/>
            <person name="Simmons R."/>
            <person name="Seto K."/>
            <person name="Myers J."/>
            <person name="Bonds A."/>
            <person name="Quandt C.A."/>
            <person name="Barry K."/>
            <person name="Liu P."/>
            <person name="Grigoriev I."/>
            <person name="Longcore J.E."/>
            <person name="James T.Y."/>
        </authorList>
    </citation>
    <scope>NUCLEOTIDE SEQUENCE</scope>
    <source>
        <strain evidence="2">JEL0513</strain>
    </source>
</reference>
<accession>A0AAD5XHM5</accession>
<evidence type="ECO:0000313" key="3">
    <source>
        <dbReference type="Proteomes" id="UP001211907"/>
    </source>
</evidence>
<proteinExistence type="predicted"/>
<evidence type="ECO:0000259" key="1">
    <source>
        <dbReference type="Pfam" id="PF09860"/>
    </source>
</evidence>